<evidence type="ECO:0000313" key="2">
    <source>
        <dbReference type="EMBL" id="KII71995.1"/>
    </source>
</evidence>
<accession>A0A0C2N6S1</accession>
<keyword evidence="3" id="KW-1185">Reference proteome</keyword>
<dbReference type="AlphaFoldDB" id="A0A0C2N6S1"/>
<reference evidence="2 3" key="1">
    <citation type="journal article" date="2014" name="Genome Biol. Evol.">
        <title>The genome of the myxosporean Thelohanellus kitauei shows adaptations to nutrient acquisition within its fish host.</title>
        <authorList>
            <person name="Yang Y."/>
            <person name="Xiong J."/>
            <person name="Zhou Z."/>
            <person name="Huo F."/>
            <person name="Miao W."/>
            <person name="Ran C."/>
            <person name="Liu Y."/>
            <person name="Zhang J."/>
            <person name="Feng J."/>
            <person name="Wang M."/>
            <person name="Wang M."/>
            <person name="Wang L."/>
            <person name="Yao B."/>
        </authorList>
    </citation>
    <scope>NUCLEOTIDE SEQUENCE [LARGE SCALE GENOMIC DNA]</scope>
    <source>
        <strain evidence="2">Wuqing</strain>
    </source>
</reference>
<evidence type="ECO:0000313" key="1">
    <source>
        <dbReference type="EMBL" id="KII70666.1"/>
    </source>
</evidence>
<organism evidence="2 3">
    <name type="scientific">Thelohanellus kitauei</name>
    <name type="common">Myxosporean</name>
    <dbReference type="NCBI Taxonomy" id="669202"/>
    <lineage>
        <taxon>Eukaryota</taxon>
        <taxon>Metazoa</taxon>
        <taxon>Cnidaria</taxon>
        <taxon>Myxozoa</taxon>
        <taxon>Myxosporea</taxon>
        <taxon>Bivalvulida</taxon>
        <taxon>Platysporina</taxon>
        <taxon>Myxobolidae</taxon>
        <taxon>Thelohanellus</taxon>
    </lineage>
</organism>
<comment type="caution">
    <text evidence="2">The sequence shown here is derived from an EMBL/GenBank/DDBJ whole genome shotgun (WGS) entry which is preliminary data.</text>
</comment>
<dbReference type="Proteomes" id="UP000031668">
    <property type="component" value="Unassembled WGS sequence"/>
</dbReference>
<dbReference type="EMBL" id="JWZT01001474">
    <property type="protein sequence ID" value="KII71995.1"/>
    <property type="molecule type" value="Genomic_DNA"/>
</dbReference>
<name>A0A0C2N6S1_THEKT</name>
<dbReference type="EMBL" id="JWZT01001999">
    <property type="protein sequence ID" value="KII70666.1"/>
    <property type="molecule type" value="Genomic_DNA"/>
</dbReference>
<protein>
    <submittedName>
        <fullName evidence="2">Uncharacterized protein</fullName>
    </submittedName>
</protein>
<proteinExistence type="predicted"/>
<gene>
    <name evidence="1" type="ORF">RF11_04469</name>
    <name evidence="2" type="ORF">RF11_08511</name>
</gene>
<sequence>MLANVSDDRSFIDETGLIFTLDLILAVPKGLKQRIGESDNKRIKMSSLLAISLSNVNRNFQPYSHQPKPIDEYFTHLKRELGRRKSPNTNRTQIKQTATEILYQDATYNMKGYFQHVKRFMDIGFN</sequence>
<evidence type="ECO:0000313" key="3">
    <source>
        <dbReference type="Proteomes" id="UP000031668"/>
    </source>
</evidence>